<accession>A0A9P9IBP6</accession>
<dbReference type="AlphaFoldDB" id="A0A9P9IBP6"/>
<comment type="caution">
    <text evidence="1">The sequence shown here is derived from an EMBL/GenBank/DDBJ whole genome shotgun (WGS) entry which is preliminary data.</text>
</comment>
<dbReference type="OrthoDB" id="4726597at2759"/>
<proteinExistence type="predicted"/>
<dbReference type="Proteomes" id="UP000717696">
    <property type="component" value="Unassembled WGS sequence"/>
</dbReference>
<organism evidence="1 2">
    <name type="scientific">Dactylonectria estremocensis</name>
    <dbReference type="NCBI Taxonomy" id="1079267"/>
    <lineage>
        <taxon>Eukaryota</taxon>
        <taxon>Fungi</taxon>
        <taxon>Dikarya</taxon>
        <taxon>Ascomycota</taxon>
        <taxon>Pezizomycotina</taxon>
        <taxon>Sordariomycetes</taxon>
        <taxon>Hypocreomycetidae</taxon>
        <taxon>Hypocreales</taxon>
        <taxon>Nectriaceae</taxon>
        <taxon>Dactylonectria</taxon>
    </lineage>
</organism>
<evidence type="ECO:0000313" key="1">
    <source>
        <dbReference type="EMBL" id="KAH7113675.1"/>
    </source>
</evidence>
<dbReference type="EMBL" id="JAGMUU010000045">
    <property type="protein sequence ID" value="KAH7113675.1"/>
    <property type="molecule type" value="Genomic_DNA"/>
</dbReference>
<sequence length="311" mass="33957">MDPQQNQQDADGDYTALRLVLNAPPAHQSALLALSDKVEAFFRHGPDAAYVAFTNLQQAITGSTSRRRGSSGLDIAVNPDLGPLSKLFGKVPGISPSRLWMSPGMTTALVALLACATDHETLHALATDQGRLFGGLPSLVSTRDIPSTSLAAALGRAKAAALGPGRRTTVMVVSLHDAGSLELVAPPEFFNFSHYFPVAVGPEGVVVWQAWARNSYQLDEYIRDGRARVRGWDEAARFAEDFDDLAGREEDAWTEDINALYKKLFLGDVNAVCGPDGPERPVTPRFKAWVRIYTLDNVTYENVTKFRWVKD</sequence>
<evidence type="ECO:0000313" key="2">
    <source>
        <dbReference type="Proteomes" id="UP000717696"/>
    </source>
</evidence>
<name>A0A9P9IBP6_9HYPO</name>
<gene>
    <name evidence="1" type="ORF">B0J13DRAFT_242499</name>
</gene>
<reference evidence="1" key="1">
    <citation type="journal article" date="2021" name="Nat. Commun.">
        <title>Genetic determinants of endophytism in the Arabidopsis root mycobiome.</title>
        <authorList>
            <person name="Mesny F."/>
            <person name="Miyauchi S."/>
            <person name="Thiergart T."/>
            <person name="Pickel B."/>
            <person name="Atanasova L."/>
            <person name="Karlsson M."/>
            <person name="Huettel B."/>
            <person name="Barry K.W."/>
            <person name="Haridas S."/>
            <person name="Chen C."/>
            <person name="Bauer D."/>
            <person name="Andreopoulos W."/>
            <person name="Pangilinan J."/>
            <person name="LaButti K."/>
            <person name="Riley R."/>
            <person name="Lipzen A."/>
            <person name="Clum A."/>
            <person name="Drula E."/>
            <person name="Henrissat B."/>
            <person name="Kohler A."/>
            <person name="Grigoriev I.V."/>
            <person name="Martin F.M."/>
            <person name="Hacquard S."/>
        </authorList>
    </citation>
    <scope>NUCLEOTIDE SEQUENCE</scope>
    <source>
        <strain evidence="1">MPI-CAGE-AT-0021</strain>
    </source>
</reference>
<protein>
    <submittedName>
        <fullName evidence="1">Uncharacterized protein</fullName>
    </submittedName>
</protein>
<keyword evidence="2" id="KW-1185">Reference proteome</keyword>